<dbReference type="AlphaFoldDB" id="A0A6J7FVF3"/>
<proteinExistence type="predicted"/>
<gene>
    <name evidence="2" type="ORF">UFOPK3564_00485</name>
</gene>
<evidence type="ECO:0000313" key="2">
    <source>
        <dbReference type="EMBL" id="CAB4899461.1"/>
    </source>
</evidence>
<feature type="region of interest" description="Disordered" evidence="1">
    <location>
        <begin position="91"/>
        <end position="113"/>
    </location>
</feature>
<dbReference type="EMBL" id="CAFBMK010000016">
    <property type="protein sequence ID" value="CAB4899461.1"/>
    <property type="molecule type" value="Genomic_DNA"/>
</dbReference>
<reference evidence="2" key="1">
    <citation type="submission" date="2020-05" db="EMBL/GenBank/DDBJ databases">
        <authorList>
            <person name="Chiriac C."/>
            <person name="Salcher M."/>
            <person name="Ghai R."/>
            <person name="Kavagutti S V."/>
        </authorList>
    </citation>
    <scope>NUCLEOTIDE SEQUENCE</scope>
</reference>
<evidence type="ECO:0000256" key="1">
    <source>
        <dbReference type="SAM" id="MobiDB-lite"/>
    </source>
</evidence>
<name>A0A6J7FVF3_9ZZZZ</name>
<organism evidence="2">
    <name type="scientific">freshwater metagenome</name>
    <dbReference type="NCBI Taxonomy" id="449393"/>
    <lineage>
        <taxon>unclassified sequences</taxon>
        <taxon>metagenomes</taxon>
        <taxon>ecological metagenomes</taxon>
    </lineage>
</organism>
<sequence>MTVRATSRTTTIATAALLAALATAATAGAQEPDDGRLTLRDTLYVLPLGPPAATPDCLLVLCPLVQPFAPVGSGPDAGTSGLRVTGLPAAPPRVVAESRSEPTPYDGASDSGTASLALSADSRADGSGGTVTTSVRLEEVGGGTVAELPPAVVPLDGARHTAGPLAIAPSRLVLGRSYVAVARFSFSVPAGGSVAARVAAPRLLARGPRRTARTPAALRPGRPVVRLRGRRLEVTGRCPPGGARCELQVRSALRGRTLGKGSVELQAAARHTFRWVLSAAELRRARRIGLITTTVRVEDENGRTGQSSRGLRLARR</sequence>
<accession>A0A6J7FVF3</accession>
<protein>
    <submittedName>
        <fullName evidence="2">Unannotated protein</fullName>
    </submittedName>
</protein>